<reference evidence="2" key="1">
    <citation type="submission" date="2021-04" db="EMBL/GenBank/DDBJ databases">
        <authorList>
            <person name="Zhang D.-C."/>
        </authorList>
    </citation>
    <scope>NUCLEOTIDE SEQUENCE</scope>
    <source>
        <strain evidence="2">CGMCC 1.15697</strain>
    </source>
</reference>
<evidence type="ECO:0000313" key="3">
    <source>
        <dbReference type="Proteomes" id="UP000672602"/>
    </source>
</evidence>
<comment type="caution">
    <text evidence="2">The sequence shown here is derived from an EMBL/GenBank/DDBJ whole genome shotgun (WGS) entry which is preliminary data.</text>
</comment>
<dbReference type="PANTHER" id="PTHR43792">
    <property type="entry name" value="GNAT FAMILY, PUTATIVE (AFU_ORTHOLOGUE AFUA_3G00765)-RELATED-RELATED"/>
    <property type="match status" value="1"/>
</dbReference>
<dbReference type="Gene3D" id="3.40.630.30">
    <property type="match status" value="1"/>
</dbReference>
<keyword evidence="3" id="KW-1185">Reference proteome</keyword>
<dbReference type="PROSITE" id="PS51186">
    <property type="entry name" value="GNAT"/>
    <property type="match status" value="1"/>
</dbReference>
<gene>
    <name evidence="2" type="ORF">KAJ83_12375</name>
</gene>
<feature type="domain" description="N-acetyltransferase" evidence="1">
    <location>
        <begin position="15"/>
        <end position="189"/>
    </location>
</feature>
<evidence type="ECO:0000313" key="2">
    <source>
        <dbReference type="EMBL" id="MBP5857807.1"/>
    </source>
</evidence>
<accession>A0A8J7RZY1</accession>
<sequence length="197" mass="21537">MTEGAPELVLETARLRLRPLTVADLDLCIALGTDPAVMRFIGPVETAETITAQMSDLTRRCAQGRIGIWVILDRSRGEKLGTVFLLPLPVEEKDTPFGKIEGDDLPEGEIEIGYWIKPAAWGRGIATEACARLLRFAFEATALDEVAAVIDPDNAASRRVLLKAGMRETGIRRAFAQDCPGFRMARAEWVAREAGDA</sequence>
<evidence type="ECO:0000259" key="1">
    <source>
        <dbReference type="PROSITE" id="PS51186"/>
    </source>
</evidence>
<dbReference type="SUPFAM" id="SSF55729">
    <property type="entry name" value="Acyl-CoA N-acyltransferases (Nat)"/>
    <property type="match status" value="1"/>
</dbReference>
<dbReference type="AlphaFoldDB" id="A0A8J7RZY1"/>
<dbReference type="RefSeq" id="WP_210682382.1">
    <property type="nucleotide sequence ID" value="NZ_JAGMWN010000005.1"/>
</dbReference>
<dbReference type="EMBL" id="JAGMWN010000005">
    <property type="protein sequence ID" value="MBP5857807.1"/>
    <property type="molecule type" value="Genomic_DNA"/>
</dbReference>
<dbReference type="Pfam" id="PF13302">
    <property type="entry name" value="Acetyltransf_3"/>
    <property type="match status" value="1"/>
</dbReference>
<dbReference type="GO" id="GO:0016747">
    <property type="term" value="F:acyltransferase activity, transferring groups other than amino-acyl groups"/>
    <property type="evidence" value="ECO:0007669"/>
    <property type="project" value="InterPro"/>
</dbReference>
<proteinExistence type="predicted"/>
<dbReference type="InterPro" id="IPR016181">
    <property type="entry name" value="Acyl_CoA_acyltransferase"/>
</dbReference>
<dbReference type="Proteomes" id="UP000672602">
    <property type="component" value="Unassembled WGS sequence"/>
</dbReference>
<dbReference type="PANTHER" id="PTHR43792:SF1">
    <property type="entry name" value="N-ACETYLTRANSFERASE DOMAIN-CONTAINING PROTEIN"/>
    <property type="match status" value="1"/>
</dbReference>
<protein>
    <submittedName>
        <fullName evidence="2">GNAT family N-acetyltransferase</fullName>
    </submittedName>
</protein>
<dbReference type="InterPro" id="IPR051531">
    <property type="entry name" value="N-acetyltransferase"/>
</dbReference>
<name>A0A8J7RZY1_9PROT</name>
<organism evidence="2 3">
    <name type="scientific">Marivibrio halodurans</name>
    <dbReference type="NCBI Taxonomy" id="2039722"/>
    <lineage>
        <taxon>Bacteria</taxon>
        <taxon>Pseudomonadati</taxon>
        <taxon>Pseudomonadota</taxon>
        <taxon>Alphaproteobacteria</taxon>
        <taxon>Rhodospirillales</taxon>
        <taxon>Rhodospirillaceae</taxon>
        <taxon>Marivibrio</taxon>
    </lineage>
</organism>
<dbReference type="InterPro" id="IPR000182">
    <property type="entry name" value="GNAT_dom"/>
</dbReference>